<name>A0A5C3NHR4_9AGAM</name>
<accession>A0A5C3NHR4</accession>
<sequence length="1052" mass="115808">MKRTKWTKTSPPFQTNALHAERDNAFLETKAGWDDLEGTIENPGTGLRQQEQNVAGHAYSFQPNSSTEKYKHEKWDLEGLEGEHKHLAKQLNTSRDTAEQHKSETERQRIAYDELKAKHEMDTAHVRRSTAGLQREDADLRQTIETMKAEVARAAKKLPRFGSATPNGVGESQLSTPGPKEEGHVCGTKGGPSARNKKYDASGFFGDSLVGELDDSPDPSPRRPFKAGSHPASETEVLQQRLAHAQRQINTPKATVQREKEMCIDYKRRLEACGQKMGTRSRKKGRRRKSLSVWLAEGAEEVGVMDGLPLPSSSVWEAKDLSDVEDEDDFMNEIPATAAPAPHLPTKFRPETEDSDEEVTSPVQGTPSPTPSNHASIDGMDSAFANILHRSLSAGSLPNQSSPLRQSVAASRGCGAGVREEVMHSRRTEPERVPEPPAPAPVVKPKVAEIAIQAEPTHTDADMVAEREEMAIQRDTAPVILPTRALAVEAVEFPPSLVQAEVQASTETADAVTQTLSPRTSVNHCEFIGIADRSRILTWDGCPPLTLAFSSNPFNSARLRAQSAASHVRLCDSAIVRREEFASQARAWRVGEGKGKRQLPGNAKAESYRREKERTRDQRSVTTCLVQPGISALADSGFTRHAQSPTAACDWLPPDCGVATSASRHPLLKPLVPRVELICIRVRSIELNMIIVYILRYKTPGKRTKSSARGSRTSETRDGHRACAGEHSTATDLQQAFETMKWKTARTARKLPITHGMFTSAATRRYVENVAALPRASGLVLWYVRRHQMKGHPLSSCSGKPSASGRDCGVACMFLFADHHALIPPLLSGLPDRFPVLSIYARKHARSGAERTTGPAAGVQTGRARQAVSAQAPIDVNKLYEVILEGPRAATAMPEKARLDARGAINEGLKVLAVIVAATTIQCSFQDIANAILQKAQSLTESWLFRVRLLLLVQTHLSTSAVLIMPNSAGIAADFLRFARRRARYWRLYRTNLTLAVSLIVSSRHLTQSKSMTGVYNKLTSTVRVHGDGMNLNWFDLARKYVVARWVHWHCQ</sequence>
<evidence type="ECO:0000256" key="1">
    <source>
        <dbReference type="SAM" id="MobiDB-lite"/>
    </source>
</evidence>
<dbReference type="EMBL" id="ML213503">
    <property type="protein sequence ID" value="TFK57459.1"/>
    <property type="molecule type" value="Genomic_DNA"/>
</dbReference>
<keyword evidence="3" id="KW-1185">Reference proteome</keyword>
<feature type="compositionally biased region" description="Basic and acidic residues" evidence="1">
    <location>
        <begin position="712"/>
        <end position="724"/>
    </location>
</feature>
<feature type="compositionally biased region" description="Low complexity" evidence="1">
    <location>
        <begin position="335"/>
        <end position="345"/>
    </location>
</feature>
<feature type="region of interest" description="Disordered" evidence="1">
    <location>
        <begin position="592"/>
        <end position="614"/>
    </location>
</feature>
<feature type="compositionally biased region" description="Polar residues" evidence="1">
    <location>
        <begin position="361"/>
        <end position="375"/>
    </location>
</feature>
<dbReference type="Proteomes" id="UP000305948">
    <property type="component" value="Unassembled WGS sequence"/>
</dbReference>
<feature type="compositionally biased region" description="Polar residues" evidence="1">
    <location>
        <begin position="164"/>
        <end position="176"/>
    </location>
</feature>
<feature type="region of interest" description="Disordered" evidence="1">
    <location>
        <begin position="159"/>
        <end position="236"/>
    </location>
</feature>
<feature type="region of interest" description="Disordered" evidence="1">
    <location>
        <begin position="335"/>
        <end position="378"/>
    </location>
</feature>
<dbReference type="AlphaFoldDB" id="A0A5C3NHR4"/>
<proteinExistence type="predicted"/>
<dbReference type="STRING" id="5364.A0A5C3NHR4"/>
<evidence type="ECO:0000313" key="2">
    <source>
        <dbReference type="EMBL" id="TFK57459.1"/>
    </source>
</evidence>
<feature type="compositionally biased region" description="Basic and acidic residues" evidence="1">
    <location>
        <begin position="96"/>
        <end position="107"/>
    </location>
</feature>
<evidence type="ECO:0000313" key="3">
    <source>
        <dbReference type="Proteomes" id="UP000305948"/>
    </source>
</evidence>
<gene>
    <name evidence="2" type="ORF">OE88DRAFT_1641110</name>
</gene>
<dbReference type="OrthoDB" id="2149224at2759"/>
<protein>
    <submittedName>
        <fullName evidence="2">Uncharacterized protein</fullName>
    </submittedName>
</protein>
<reference evidence="2 3" key="1">
    <citation type="journal article" date="2019" name="Nat. Ecol. Evol.">
        <title>Megaphylogeny resolves global patterns of mushroom evolution.</title>
        <authorList>
            <person name="Varga T."/>
            <person name="Krizsan K."/>
            <person name="Foldi C."/>
            <person name="Dima B."/>
            <person name="Sanchez-Garcia M."/>
            <person name="Sanchez-Ramirez S."/>
            <person name="Szollosi G.J."/>
            <person name="Szarkandi J.G."/>
            <person name="Papp V."/>
            <person name="Albert L."/>
            <person name="Andreopoulos W."/>
            <person name="Angelini C."/>
            <person name="Antonin V."/>
            <person name="Barry K.W."/>
            <person name="Bougher N.L."/>
            <person name="Buchanan P."/>
            <person name="Buyck B."/>
            <person name="Bense V."/>
            <person name="Catcheside P."/>
            <person name="Chovatia M."/>
            <person name="Cooper J."/>
            <person name="Damon W."/>
            <person name="Desjardin D."/>
            <person name="Finy P."/>
            <person name="Geml J."/>
            <person name="Haridas S."/>
            <person name="Hughes K."/>
            <person name="Justo A."/>
            <person name="Karasinski D."/>
            <person name="Kautmanova I."/>
            <person name="Kiss B."/>
            <person name="Kocsube S."/>
            <person name="Kotiranta H."/>
            <person name="LaButti K.M."/>
            <person name="Lechner B.E."/>
            <person name="Liimatainen K."/>
            <person name="Lipzen A."/>
            <person name="Lukacs Z."/>
            <person name="Mihaltcheva S."/>
            <person name="Morgado L.N."/>
            <person name="Niskanen T."/>
            <person name="Noordeloos M.E."/>
            <person name="Ohm R.A."/>
            <person name="Ortiz-Santana B."/>
            <person name="Ovrebo C."/>
            <person name="Racz N."/>
            <person name="Riley R."/>
            <person name="Savchenko A."/>
            <person name="Shiryaev A."/>
            <person name="Soop K."/>
            <person name="Spirin V."/>
            <person name="Szebenyi C."/>
            <person name="Tomsovsky M."/>
            <person name="Tulloss R.E."/>
            <person name="Uehling J."/>
            <person name="Grigoriev I.V."/>
            <person name="Vagvolgyi C."/>
            <person name="Papp T."/>
            <person name="Martin F.M."/>
            <person name="Miettinen O."/>
            <person name="Hibbett D.S."/>
            <person name="Nagy L.G."/>
        </authorList>
    </citation>
    <scope>NUCLEOTIDE SEQUENCE [LARGE SCALE GENOMIC DNA]</scope>
    <source>
        <strain evidence="2 3">OMC1185</strain>
    </source>
</reference>
<feature type="region of interest" description="Disordered" evidence="1">
    <location>
        <begin position="702"/>
        <end position="725"/>
    </location>
</feature>
<feature type="region of interest" description="Disordered" evidence="1">
    <location>
        <begin position="86"/>
        <end position="107"/>
    </location>
</feature>
<organism evidence="2 3">
    <name type="scientific">Heliocybe sulcata</name>
    <dbReference type="NCBI Taxonomy" id="5364"/>
    <lineage>
        <taxon>Eukaryota</taxon>
        <taxon>Fungi</taxon>
        <taxon>Dikarya</taxon>
        <taxon>Basidiomycota</taxon>
        <taxon>Agaricomycotina</taxon>
        <taxon>Agaricomycetes</taxon>
        <taxon>Gloeophyllales</taxon>
        <taxon>Gloeophyllaceae</taxon>
        <taxon>Heliocybe</taxon>
    </lineage>
</organism>